<dbReference type="RefSeq" id="WP_377926592.1">
    <property type="nucleotide sequence ID" value="NZ_JBHUEM010000003.1"/>
</dbReference>
<sequence>METNLRIVQLQEHNNSFTVTYFNQDEPLLESLFQCTFQRQSSLEYTIQELLQYCIQTEEFLDIKGLYSTSLEQITAKSLYSSFSHFI</sequence>
<comment type="caution">
    <text evidence="1">The sequence shown here is derived from an EMBL/GenBank/DDBJ whole genome shotgun (WGS) entry which is preliminary data.</text>
</comment>
<organism evidence="1 2">
    <name type="scientific">Bacillus salitolerans</name>
    <dbReference type="NCBI Taxonomy" id="1437434"/>
    <lineage>
        <taxon>Bacteria</taxon>
        <taxon>Bacillati</taxon>
        <taxon>Bacillota</taxon>
        <taxon>Bacilli</taxon>
        <taxon>Bacillales</taxon>
        <taxon>Bacillaceae</taxon>
        <taxon>Bacillus</taxon>
    </lineage>
</organism>
<gene>
    <name evidence="1" type="ORF">ACFSCX_02845</name>
</gene>
<evidence type="ECO:0000313" key="1">
    <source>
        <dbReference type="EMBL" id="MFD1735492.1"/>
    </source>
</evidence>
<dbReference type="EMBL" id="JBHUEM010000003">
    <property type="protein sequence ID" value="MFD1735492.1"/>
    <property type="molecule type" value="Genomic_DNA"/>
</dbReference>
<accession>A0ABW4LLW0</accession>
<proteinExistence type="predicted"/>
<keyword evidence="2" id="KW-1185">Reference proteome</keyword>
<evidence type="ECO:0000313" key="2">
    <source>
        <dbReference type="Proteomes" id="UP001597214"/>
    </source>
</evidence>
<name>A0ABW4LLW0_9BACI</name>
<dbReference type="Proteomes" id="UP001597214">
    <property type="component" value="Unassembled WGS sequence"/>
</dbReference>
<protein>
    <submittedName>
        <fullName evidence="1">Uncharacterized protein</fullName>
    </submittedName>
</protein>
<reference evidence="2" key="1">
    <citation type="journal article" date="2019" name="Int. J. Syst. Evol. Microbiol.">
        <title>The Global Catalogue of Microorganisms (GCM) 10K type strain sequencing project: providing services to taxonomists for standard genome sequencing and annotation.</title>
        <authorList>
            <consortium name="The Broad Institute Genomics Platform"/>
            <consortium name="The Broad Institute Genome Sequencing Center for Infectious Disease"/>
            <person name="Wu L."/>
            <person name="Ma J."/>
        </authorList>
    </citation>
    <scope>NUCLEOTIDE SEQUENCE [LARGE SCALE GENOMIC DNA]</scope>
    <source>
        <strain evidence="2">CCUG 49339</strain>
    </source>
</reference>